<organism evidence="3">
    <name type="scientific">Tetraselmis virus 1</name>
    <dbReference type="NCBI Taxonomy" id="2060617"/>
    <lineage>
        <taxon>Viruses</taxon>
        <taxon>Varidnaviria</taxon>
        <taxon>Bamfordvirae</taxon>
        <taxon>Nucleocytoviricota</taxon>
        <taxon>Megaviricetes</taxon>
        <taxon>Imitervirales</taxon>
        <taxon>Allomimiviridae</taxon>
        <taxon>Oceanusvirus</taxon>
        <taxon>Oceanusvirus kaneohense</taxon>
    </lineage>
</organism>
<sequence>MKLDSSLVYISLQYPPVSPSPIQGEAIDLLSDDDSEAIWDVQEEHRRPVRIRYSFRKSIHITGYKVKPPALSVNGALSWELFMYKHGLPIRGWNTAGHHTYKLKSWFQVSEIVNDNLNNNNVGYIDLQFANNQLFHFVGFNQFIFYGDVKPENPVITGLSQKAYITDSIEVLRMSATSLVLPPKSAIEYTATYEVKDTIVKFETSNTSNFSTVTNSGFLDTNNTVISNIDSAVYYVRYAISVGNLAGYSDYSDWFNETVFKSNVTIDTATQVLGTNPESEINLSFSVSDDTETQNIYVLVRELAGVPTVDEMKAGDVLSPTATSLIKTGLNEYTRYYSWIIAEDLSGNTTAIVSFDPPSLITADISVPLINSATMVLGNTRSSEIRCTFSAIDSGIGVENIYILIKESSSNPNSAEIKSGDVLSGSSTEFVKTGLTQLTTYYAWIMAEDAAGNESSVTPFSPTSLTTADGTPPIITGASMSSGSDSASQIDLSFTVTDNISVSNIYVLLKTSTIFPTYSEMRSSGAQLNGSANNYTESDLDDNTTYYGWIFADDAEGNESAVTAFSPPNLTTTDGTPPSINSALMVLGSDSTSEIDMSFSVSDTIGVENIYLYVSSSSVPPNKATIKSNTGDAVTLSGLSTNYTKSGLNDNTTYYAWIMADDAAGNETSITVFTPEFLTTTDGTPPSIDSATMELGNDEKTEIDFTFTVTDSIGVSNIYLVVKESPSTPSNIEMKSGDVVDGSSTSYTKSGLNDNTTYYAWIMADDAAGNESVITAFSPASITTADGTPPTIDSATMVVGAGDSTSEIDLSFAVSDAVGVANIYVYVDESSTPPDSTTIKSNTGSAVTLAGSATNYTKSGLNDNTTYYAWIMADDAEGNESSVTPFVPATVTTTDGTPPVINSATMTLSSANPAYNILLSFDVFDTIGTENIYVYVDESSVAPSSAAMKTNSGSATTVAGNATQYIKTGLNELTTYYAWIMADDAAGNETTVTAFSPTNITTLEGSVPIITSATMALGSDNPSSELELSFAVTDDEGLTNIYIYVDESSVTPSISGMKANTGSATTLGPSTTNYLKTGLDDNTTYYAWIMADNIINKNSVITSFIPSNLTTVDVTPPSIDSSAMTQGSGDATSEIDFSFAVSDNDAVQNLYLFISESSTPPTSVAIKANSGNAITLIGSATDYTKSGLDDNTTYYAWIMADDAAGNESAITAFSPASITTADGTPPTIDSASMAIGSDTTSEIDLSFSASDAVGVANIYVYVNESSTPPDSTSIKANSGSATTLSGSATNYTKTGLDDNTTYYAWIMADDAAGNETTITAFSPSTVTTTDGTPPTIDTATMGRGLNDPLTEIDLSFTVSDAVGVANIYVYVDESSTPPDSTAIKANSGSAVTLAGSETSYTRTGLTTDNTYYAWIMADDAAGNETSVTSFSPASLTMSAAPIIESSTMARGSVNPVTEIDLSFVVTSDETVDNIFVYVDPSSTTPTSVQMKANAGSASTLTGSATSYTKTGLSESTVYYAWIMAIDNFGNETAVTPFTPPSLMTKDDTPPTISAATMAQGSGDATNEIDLSFTVTDAVGVANIYVYVDESSTPPTSTAIKANTGSATTLTGGASSYTKTGLNDNTTYYAWIMADDAEGNETPVTAFSPTSILTADGTAPTISAATMAQGSGDATSEIDLSFTVSDAVGVANIYVYVDESSTPPNSTAIKANTGSAITLLGSATSYTKSGLDDNTTYYAWIMADDAAGNETVVTAFSPTNILTADGTSPTIDAATMTQGVGDATSEIDLSFTVSDAVGVANIYVYVDESSIPPDSTAIKANTGSATTLLGSATSYTKSGLNDNTTYYAWIMAGDAAGNETPVTAFSPANILTADGTAPTISAATMAQGSGDATSEIDLSFTVSDAAGVANIYVYVDESLTPPTSTAIKANSGSATTLAGSATSYTKTGLDDNTTYYAWIMAGDAAGNETPVTAFSPASILTADGTAPTISAATMAQGAGDATSEIDLSFTVSDAVGVANIYVYVDESSTPPTSTAIKADSGSATTLVGSATNYTKSGLDDNTTYYAWIMADDAAGNETAVTAFSPSTISTTDGTAPTISAATMAQGAGDATSEIDLSFTVLDAVDVANIYVYVDESSTPPNSTAIKANTGSATTLAGSATSYTKSGLDDNTTYYAWIMADDTAGNETAVTAFSPTSILTADATAPTISAATMAQGAGDATSEIDLSFTVSDAVGVANIYVYVDESSTPPNSTAIKANTGSAITLAGSATSYTKTGLDDNTTYYAWIMADDAAGNETVVTAFSPASILTADGTAPTISAATMAQGSGDATSEIDLSFTVSDAIGVANIYVYVNESLTPPTSTAIKANTGSATTLAGSATSYTKSGLDDNTTYYAWIMADDAAGNETAVTAFSPTNILTADATSPTISAATMAQGAGDATSEIDLSFTVSDAVGVANIYVYVDESSTPPDSTAIKANTGSATTLAGSATSYTKSGLDDNTTYYAWIMADDAEGNETPVTAFSPTSILTADGTAPTIDSATMAIGSDTTREIDLSFTVSDAVGVANIYVYVDESSTPPDSTAIKANSGSATTLAGSATSYTKTGLNDNTTYYAWIMADDAAGNETGVTAFSPTTISTTDGTAPTISAATMAQGAGDATSEIDLSFTVSDAVGVANIYVYVDESSTPPNATAIKANTGSAETLVGSATNYTKSGLDDNTTYYAWIMADDAAGNETAVMAFSPTNILTADATSPTISSATMAQGAGDAMSEIDLSFTVSDAVGVANIYVYVDESSTPPNSTAIKANAGSATTLAGGATSYTKTGLNYDTVYYAWIMADDAAGNETSVTAFSPTNVSTRRGPSFMGAGDYVDGSVFTQSSTAGADFTFKSAFNNWLSQTSVAPNSVAGRVFITSSGQSLPQWGVIELPTPYILIGFEIWTPSLDGASEIYPTDFDVQGSVTSNTGPWTTLLSVSGYVGQKPNDANPSDNQSGYWDVTNSNQYIWYRLLLNTSNTGSSAFQIAECRLVGTESVFVSPTASIVTNTVVITTDNTTITLPPVDDIDLVYTGIPTPTVTIEYETALNDSFTENVMTGNLDQSTNTVVDYSTNITTDTPVYTRMRAIATNSQGTYTSDWDTFPAETLDLIYSFTDNTRYSITPQSVDGSKNFMISFRLKWNTSSVSFPYFFQSNTDFDGPFIKLGLNGTNTGRLRFYSESSDQNNISSEFSVPSLTQDVWYGITFFRDAEFDKVSLYVDGVYQETLDCRPGNILGDSSSWWYGDATQASLSFTGEIDFSQFIVTQKATPPTMDPVIITPYALLTNGVPITNLGNGWQSIDQYDAAYQWTVVTTNINGNGTDAGKTFTYTEPVITWAFCTQEVADNSDNLGTFQIRTGLTDLQMSGGYIFAEVFKRYNLIGDEFNMRMNTGAYAFEVFDPPIVSLEGSMRYTDCFVGASLYINNTRNSVWQTITAVPAEFEDQLMWDAVNVSEGISVTFTGKYDVYLCRDSTWAATADTTDWTSYTMSGSFTTTSNTINNAWRRTFLDGEIAELDNYSALYIFIPDTVLTVGTATLDTNSVAITTKDIEIVLPSVDDIYVLSSGVPTPSITIEYQTALNDSFTDNMISGNLDQSSITAVDYSTIIITDNTSVYTRMRVVTTNSEGTYTGDWVTLPVQTLDAIIIDGNQDNIETTTTTETITNGTFNNIYDNNIETYLQLQGTIPLNFTVTLTGPYRITKLGLQGRNSSTYPDWPEDFTLEGSNDNTNWTTLITVTGMPYQLPGLGVQYIDCNNKGYYKYIQFIATHTTGPNRQDSFLNLSEFKLYGSSAPPDTTISPIIGAGYTVTGATYDEISSSNDRGSEELFDNSLNSTTNSSTVNVTSDVVDGWLSVALTASYFVTMYRVWPRNFGDAGNNNNGFPSTFNIEGSSDNASWDVLDTKTLSNIYDHLPSSDTPLYSEAIEGFITPYESYKHYRFVCKVPTRSAYFTVGELQLIGYADSGPIIGAGYTVTDATYDQSTSFQDNPTLYGAIRCFKDFVLPYQHTTGGVVVSEANPQWVSVDLKKLYVVTGYKLWAVSSNPYGDSPVDYKLQGSTDGLNWDDLDVQVDNQLPVIGSGSSVTIDSSHFETTISNTTPYKQYRVYVTETINRSDIMRIAQIQLLGYESQYNALIGAGVANISVLSTTESTAIGVGMTSEALFTNSLDPANNGMFTIYQSVSDNVYPKHVGWEFDVAIKVTSFKMWSRNLDGLNDTLTPKVFDFEGSNDGSDWTTLYSETNYEGFNNIPTSDDPNSEPYGEFFLSTTGSFTWYRLVVSETQGTTANMAVGEIQLLGYEFAPVPSDPEIDVFPPATYYKDGANPAAPWSELDSGGVLIFFKTSDMDSTQYYYQGPTSFTMSTYFTYSGIPAALADTWTFNFINIPLSDFSYFTASFTNVSKIYVVPSLGGVSLPSDKGIAYLNGTTSDSGLTWNGITVFEYHPPGNDYSTVDIATQGAHWYFGN</sequence>
<feature type="domain" description="Fibronectin type-III" evidence="2">
    <location>
        <begin position="367"/>
        <end position="474"/>
    </location>
</feature>
<accession>A0A2P0VP35</accession>
<dbReference type="Proteomes" id="UP000244773">
    <property type="component" value="Segment"/>
</dbReference>
<dbReference type="InterPro" id="IPR036116">
    <property type="entry name" value="FN3_sf"/>
</dbReference>
<feature type="domain" description="F5/8 type C" evidence="1">
    <location>
        <begin position="4038"/>
        <end position="4150"/>
    </location>
</feature>
<evidence type="ECO:0000259" key="1">
    <source>
        <dbReference type="PROSITE" id="PS50022"/>
    </source>
</evidence>
<evidence type="ECO:0000313" key="4">
    <source>
        <dbReference type="Proteomes" id="UP000244773"/>
    </source>
</evidence>
<dbReference type="InterPro" id="IPR008979">
    <property type="entry name" value="Galactose-bd-like_sf"/>
</dbReference>
<dbReference type="SUPFAM" id="SSF49265">
    <property type="entry name" value="Fibronectin type III"/>
    <property type="match status" value="15"/>
</dbReference>
<dbReference type="InterPro" id="IPR013783">
    <property type="entry name" value="Ig-like_fold"/>
</dbReference>
<dbReference type="PROSITE" id="PS50022">
    <property type="entry name" value="FA58C_3"/>
    <property type="match status" value="1"/>
</dbReference>
<dbReference type="InterPro" id="IPR013320">
    <property type="entry name" value="ConA-like_dom_sf"/>
</dbReference>
<evidence type="ECO:0000259" key="2">
    <source>
        <dbReference type="PROSITE" id="PS50853"/>
    </source>
</evidence>
<reference evidence="3" key="1">
    <citation type="journal article" date="2018" name="Virology">
        <title>A giant virus infecting green algae encodes key fermentation genes.</title>
        <authorList>
            <person name="Schvarcz C.R."/>
            <person name="Steward G.F."/>
        </authorList>
    </citation>
    <scope>NUCLEOTIDE SEQUENCE [LARGE SCALE GENOMIC DNA]</scope>
</reference>
<dbReference type="SMART" id="SM00060">
    <property type="entry name" value="FN3"/>
    <property type="match status" value="18"/>
</dbReference>
<dbReference type="Gene3D" id="2.60.40.10">
    <property type="entry name" value="Immunoglobulins"/>
    <property type="match status" value="16"/>
</dbReference>
<dbReference type="SUPFAM" id="SSF49785">
    <property type="entry name" value="Galactose-binding domain-like"/>
    <property type="match status" value="3"/>
</dbReference>
<evidence type="ECO:0000313" key="3">
    <source>
        <dbReference type="EMBL" id="AUF82620.1"/>
    </source>
</evidence>
<proteinExistence type="predicted"/>
<dbReference type="InterPro" id="IPR000421">
    <property type="entry name" value="FA58C"/>
</dbReference>
<dbReference type="InterPro" id="IPR003961">
    <property type="entry name" value="FN3_dom"/>
</dbReference>
<dbReference type="PROSITE" id="PS50853">
    <property type="entry name" value="FN3"/>
    <property type="match status" value="1"/>
</dbReference>
<keyword evidence="4" id="KW-1185">Reference proteome</keyword>
<name>A0A2P0VP35_9VIRU</name>
<dbReference type="SUPFAM" id="SSF49899">
    <property type="entry name" value="Concanavalin A-like lectins/glucanases"/>
    <property type="match status" value="1"/>
</dbReference>
<dbReference type="Gene3D" id="2.60.120.260">
    <property type="entry name" value="Galactose-binding domain-like"/>
    <property type="match status" value="5"/>
</dbReference>
<dbReference type="Pfam" id="PF00754">
    <property type="entry name" value="F5_F8_type_C"/>
    <property type="match status" value="1"/>
</dbReference>
<dbReference type="EMBL" id="KY322437">
    <property type="protein sequence ID" value="AUF82620.1"/>
    <property type="molecule type" value="Genomic_DNA"/>
</dbReference>
<gene>
    <name evidence="3" type="ORF">TetV_538</name>
</gene>
<protein>
    <submittedName>
        <fullName evidence="3">Fibronectin type III domain-containing protein</fullName>
    </submittedName>
</protein>